<dbReference type="RefSeq" id="WP_311513323.1">
    <property type="nucleotide sequence ID" value="NZ_JAVREP010000015.1"/>
</dbReference>
<proteinExistence type="predicted"/>
<organism evidence="2 3">
    <name type="scientific">Nocardiopsis lambiniae</name>
    <dbReference type="NCBI Taxonomy" id="3075539"/>
    <lineage>
        <taxon>Bacteria</taxon>
        <taxon>Bacillati</taxon>
        <taxon>Actinomycetota</taxon>
        <taxon>Actinomycetes</taxon>
        <taxon>Streptosporangiales</taxon>
        <taxon>Nocardiopsidaceae</taxon>
        <taxon>Nocardiopsis</taxon>
    </lineage>
</organism>
<comment type="caution">
    <text evidence="2">The sequence shown here is derived from an EMBL/GenBank/DDBJ whole genome shotgun (WGS) entry which is preliminary data.</text>
</comment>
<evidence type="ECO:0000313" key="2">
    <source>
        <dbReference type="EMBL" id="MDT0330756.1"/>
    </source>
</evidence>
<feature type="compositionally biased region" description="Low complexity" evidence="1">
    <location>
        <begin position="92"/>
        <end position="111"/>
    </location>
</feature>
<reference evidence="3" key="1">
    <citation type="submission" date="2023-07" db="EMBL/GenBank/DDBJ databases">
        <title>30 novel species of actinomycetes from the DSMZ collection.</title>
        <authorList>
            <person name="Nouioui I."/>
        </authorList>
    </citation>
    <scope>NUCLEOTIDE SEQUENCE [LARGE SCALE GENOMIC DNA]</scope>
    <source>
        <strain evidence="3">DSM 44743</strain>
    </source>
</reference>
<accession>A0ABU2MFV0</accession>
<feature type="region of interest" description="Disordered" evidence="1">
    <location>
        <begin position="58"/>
        <end position="111"/>
    </location>
</feature>
<dbReference type="EMBL" id="JAVREP010000015">
    <property type="protein sequence ID" value="MDT0330756.1"/>
    <property type="molecule type" value="Genomic_DNA"/>
</dbReference>
<evidence type="ECO:0000313" key="3">
    <source>
        <dbReference type="Proteomes" id="UP001183390"/>
    </source>
</evidence>
<dbReference type="Proteomes" id="UP001183390">
    <property type="component" value="Unassembled WGS sequence"/>
</dbReference>
<protein>
    <submittedName>
        <fullName evidence="2">Uncharacterized protein</fullName>
    </submittedName>
</protein>
<feature type="compositionally biased region" description="Pro residues" evidence="1">
    <location>
        <begin position="63"/>
        <end position="81"/>
    </location>
</feature>
<sequence length="183" mass="19525">MARYRYLNRSELVAARRPATEVLRLRRPRRASRARMYVTHPGRDLAPLALAVRQLLGHTTTPDPAPMPAAVPAPAANPPQVPAAASDQAPHPVVAPTSAPTPVPASGSGFAAAVASRPRIQALREGTRSRREPVPTTGKAPARLRARTAAFQSTAHLVADRSALWRDELAASRIVAWNLGRAA</sequence>
<gene>
    <name evidence="2" type="ORF">RM479_20250</name>
</gene>
<keyword evidence="3" id="KW-1185">Reference proteome</keyword>
<name>A0ABU2MFV0_9ACTN</name>
<evidence type="ECO:0000256" key="1">
    <source>
        <dbReference type="SAM" id="MobiDB-lite"/>
    </source>
</evidence>